<dbReference type="Pfam" id="PF12874">
    <property type="entry name" value="zf-met"/>
    <property type="match status" value="1"/>
</dbReference>
<protein>
    <recommendedName>
        <fullName evidence="1">C2H2-type domain-containing protein</fullName>
    </recommendedName>
</protein>
<evidence type="ECO:0000313" key="3">
    <source>
        <dbReference type="Proteomes" id="UP001141806"/>
    </source>
</evidence>
<gene>
    <name evidence="2" type="ORF">NE237_020215</name>
</gene>
<dbReference type="AlphaFoldDB" id="A0A9Q0K382"/>
<evidence type="ECO:0000313" key="2">
    <source>
        <dbReference type="EMBL" id="KAJ4960305.1"/>
    </source>
</evidence>
<name>A0A9Q0K382_9MAGN</name>
<feature type="domain" description="C2H2-type" evidence="1">
    <location>
        <begin position="132"/>
        <end position="156"/>
    </location>
</feature>
<dbReference type="InterPro" id="IPR013087">
    <property type="entry name" value="Znf_C2H2_type"/>
</dbReference>
<reference evidence="2" key="1">
    <citation type="journal article" date="2023" name="Plant J.">
        <title>The genome of the king protea, Protea cynaroides.</title>
        <authorList>
            <person name="Chang J."/>
            <person name="Duong T.A."/>
            <person name="Schoeman C."/>
            <person name="Ma X."/>
            <person name="Roodt D."/>
            <person name="Barker N."/>
            <person name="Li Z."/>
            <person name="Van de Peer Y."/>
            <person name="Mizrachi E."/>
        </authorList>
    </citation>
    <scope>NUCLEOTIDE SEQUENCE</scope>
    <source>
        <tissue evidence="2">Young leaves</tissue>
    </source>
</reference>
<dbReference type="Proteomes" id="UP001141806">
    <property type="component" value="Unassembled WGS sequence"/>
</dbReference>
<keyword evidence="3" id="KW-1185">Reference proteome</keyword>
<dbReference type="InterPro" id="IPR036236">
    <property type="entry name" value="Znf_C2H2_sf"/>
</dbReference>
<proteinExistence type="predicted"/>
<dbReference type="EMBL" id="JAMYWD010000009">
    <property type="protein sequence ID" value="KAJ4960305.1"/>
    <property type="molecule type" value="Genomic_DNA"/>
</dbReference>
<evidence type="ECO:0000259" key="1">
    <source>
        <dbReference type="Pfam" id="PF12874"/>
    </source>
</evidence>
<dbReference type="Gene3D" id="3.30.160.60">
    <property type="entry name" value="Classic Zinc Finger"/>
    <property type="match status" value="1"/>
</dbReference>
<sequence>MGSSLDYRVKNVENLSLSKRQDNSVSGAKPGENIMPVELAIKRELAYQRRIMMLRSQTSVGSRDAPISSKGLSPSQNLVGIKRKEPSCNFLGMKSKLVLNLNRYPRVDGYKKMLKGFEENQEYIGQKGDNQLWCNACNIPCTSEYCLAQHFMGKKHAECIETTKMHREKERKLPWSS</sequence>
<dbReference type="SUPFAM" id="SSF57667">
    <property type="entry name" value="beta-beta-alpha zinc fingers"/>
    <property type="match status" value="1"/>
</dbReference>
<dbReference type="OrthoDB" id="434647at2759"/>
<organism evidence="2 3">
    <name type="scientific">Protea cynaroides</name>
    <dbReference type="NCBI Taxonomy" id="273540"/>
    <lineage>
        <taxon>Eukaryota</taxon>
        <taxon>Viridiplantae</taxon>
        <taxon>Streptophyta</taxon>
        <taxon>Embryophyta</taxon>
        <taxon>Tracheophyta</taxon>
        <taxon>Spermatophyta</taxon>
        <taxon>Magnoliopsida</taxon>
        <taxon>Proteales</taxon>
        <taxon>Proteaceae</taxon>
        <taxon>Protea</taxon>
    </lineage>
</organism>
<accession>A0A9Q0K382</accession>
<comment type="caution">
    <text evidence="2">The sequence shown here is derived from an EMBL/GenBank/DDBJ whole genome shotgun (WGS) entry which is preliminary data.</text>
</comment>